<dbReference type="KEGG" id="fae:FAES_4691"/>
<name>I0KEY7_9BACT</name>
<keyword evidence="2" id="KW-1185">Reference proteome</keyword>
<evidence type="ECO:0000313" key="2">
    <source>
        <dbReference type="Proteomes" id="UP000011058"/>
    </source>
</evidence>
<reference evidence="1 2" key="1">
    <citation type="journal article" date="2012" name="J. Bacteriol.">
        <title>Genome Sequence of Fibrella aestuarina BUZ 2T, a Filamentous Marine Bacterium.</title>
        <authorList>
            <person name="Filippini M."/>
            <person name="Qi W."/>
            <person name="Blom J."/>
            <person name="Goesmann A."/>
            <person name="Smits T.H."/>
            <person name="Bagheri H.C."/>
        </authorList>
    </citation>
    <scope>NUCLEOTIDE SEQUENCE [LARGE SCALE GENOMIC DNA]</scope>
    <source>
        <strain evidence="2">BUZ 2T</strain>
    </source>
</reference>
<evidence type="ECO:0000313" key="1">
    <source>
        <dbReference type="EMBL" id="CCH02690.1"/>
    </source>
</evidence>
<dbReference type="Proteomes" id="UP000011058">
    <property type="component" value="Chromosome"/>
</dbReference>
<dbReference type="eggNOG" id="ENOG5031DJ0">
    <property type="taxonomic scope" value="Bacteria"/>
</dbReference>
<protein>
    <submittedName>
        <fullName evidence="1">Uncharacterized protein</fullName>
    </submittedName>
</protein>
<dbReference type="AlphaFoldDB" id="I0KEY7"/>
<organism evidence="1 2">
    <name type="scientific">Fibrella aestuarina BUZ 2</name>
    <dbReference type="NCBI Taxonomy" id="1166018"/>
    <lineage>
        <taxon>Bacteria</taxon>
        <taxon>Pseudomonadati</taxon>
        <taxon>Bacteroidota</taxon>
        <taxon>Cytophagia</taxon>
        <taxon>Cytophagales</taxon>
        <taxon>Spirosomataceae</taxon>
        <taxon>Fibrella</taxon>
    </lineage>
</organism>
<dbReference type="PATRIC" id="fig|1166018.3.peg.1657"/>
<gene>
    <name evidence="1" type="ORF">FAES_4691</name>
</gene>
<dbReference type="HOGENOM" id="CLU_091302_0_0_10"/>
<proteinExistence type="predicted"/>
<accession>I0KEY7</accession>
<sequence>MGPTSVFLVGIIVWLFASSSEAVAQQAGQLVADETRLVALRARLGETDYDKRTRYSIQFDKAFVSLLKANPQTLTYPFRQLSANNGVRVVTSADGRFRIYSWDDQLGGTMRSFNTAYQWQNGSQVVVNVPSRAKEEGDAGSFCSAIFTVDVGKGRYYLAVENSIFSTKDARQSIAVYRVDKNRLITTDALFRTKRESFARIDVDFDFSSVVDRPERPLQLITYDAKQKIVAIPVVNDEGKVSNRRILYQLTADHFQFIGIQAAKNK</sequence>
<dbReference type="EMBL" id="HE796683">
    <property type="protein sequence ID" value="CCH02690.1"/>
    <property type="molecule type" value="Genomic_DNA"/>
</dbReference>